<dbReference type="Gene3D" id="3.40.228.10">
    <property type="entry name" value="Dimethylsulfoxide Reductase, domain 2"/>
    <property type="match status" value="1"/>
</dbReference>
<evidence type="ECO:0000256" key="9">
    <source>
        <dbReference type="ARBA" id="ARBA00023002"/>
    </source>
</evidence>
<evidence type="ECO:0000259" key="12">
    <source>
        <dbReference type="PROSITE" id="PS51669"/>
    </source>
</evidence>
<comment type="similarity">
    <text evidence="4">Belongs to the prokaryotic molybdopterin-containing oxidoreductase family.</text>
</comment>
<evidence type="ECO:0000256" key="8">
    <source>
        <dbReference type="ARBA" id="ARBA00022729"/>
    </source>
</evidence>
<dbReference type="PANTHER" id="PTHR43598:SF1">
    <property type="entry name" value="FORMATE DEHYDROGENASE-O MAJOR SUBUNIT"/>
    <property type="match status" value="1"/>
</dbReference>
<comment type="subcellular location">
    <subcellularLocation>
        <location evidence="3">Cell envelope</location>
    </subcellularLocation>
</comment>
<evidence type="ECO:0000256" key="1">
    <source>
        <dbReference type="ARBA" id="ARBA00001942"/>
    </source>
</evidence>
<evidence type="ECO:0000256" key="6">
    <source>
        <dbReference type="ARBA" id="ARBA00022505"/>
    </source>
</evidence>
<organism evidence="13 14">
    <name type="scientific">Pseudorhodoferax aquiterrae</name>
    <dbReference type="NCBI Taxonomy" id="747304"/>
    <lineage>
        <taxon>Bacteria</taxon>
        <taxon>Pseudomonadati</taxon>
        <taxon>Pseudomonadota</taxon>
        <taxon>Betaproteobacteria</taxon>
        <taxon>Burkholderiales</taxon>
        <taxon>Comamonadaceae</taxon>
    </lineage>
</organism>
<keyword evidence="14" id="KW-1185">Reference proteome</keyword>
<evidence type="ECO:0000256" key="5">
    <source>
        <dbReference type="ARBA" id="ARBA00022485"/>
    </source>
</evidence>
<dbReference type="SMART" id="SM00926">
    <property type="entry name" value="Molybdop_Fe4S4"/>
    <property type="match status" value="1"/>
</dbReference>
<dbReference type="Pfam" id="PF01568">
    <property type="entry name" value="Molydop_binding"/>
    <property type="match status" value="1"/>
</dbReference>
<keyword evidence="7" id="KW-0479">Metal-binding</keyword>
<dbReference type="InterPro" id="IPR006963">
    <property type="entry name" value="Mopterin_OxRdtase_4Fe-4S_dom"/>
</dbReference>
<evidence type="ECO:0000256" key="4">
    <source>
        <dbReference type="ARBA" id="ARBA00010312"/>
    </source>
</evidence>
<evidence type="ECO:0000256" key="7">
    <source>
        <dbReference type="ARBA" id="ARBA00022723"/>
    </source>
</evidence>
<dbReference type="PROSITE" id="PS51318">
    <property type="entry name" value="TAT"/>
    <property type="match status" value="1"/>
</dbReference>
<dbReference type="Gene3D" id="2.40.40.20">
    <property type="match status" value="1"/>
</dbReference>
<dbReference type="PIRSF" id="PIRSF036643">
    <property type="entry name" value="FDH_alpha"/>
    <property type="match status" value="1"/>
</dbReference>
<protein>
    <submittedName>
        <fullName evidence="13">Formate dehydrogenase</fullName>
    </submittedName>
</protein>
<evidence type="ECO:0000256" key="11">
    <source>
        <dbReference type="ARBA" id="ARBA00023014"/>
    </source>
</evidence>
<dbReference type="Gene3D" id="2.20.25.90">
    <property type="entry name" value="ADC-like domains"/>
    <property type="match status" value="1"/>
</dbReference>
<dbReference type="InterPro" id="IPR009010">
    <property type="entry name" value="Asp_de-COase-like_dom_sf"/>
</dbReference>
<reference evidence="14" key="1">
    <citation type="journal article" date="2019" name="Int. J. Syst. Evol. Microbiol.">
        <title>The Global Catalogue of Microorganisms (GCM) 10K type strain sequencing project: providing services to taxonomists for standard genome sequencing and annotation.</title>
        <authorList>
            <consortium name="The Broad Institute Genomics Platform"/>
            <consortium name="The Broad Institute Genome Sequencing Center for Infectious Disease"/>
            <person name="Wu L."/>
            <person name="Ma J."/>
        </authorList>
    </citation>
    <scope>NUCLEOTIDE SEQUENCE [LARGE SCALE GENOMIC DNA]</scope>
    <source>
        <strain evidence="14">KCTC 23314</strain>
    </source>
</reference>
<dbReference type="InterPro" id="IPR006657">
    <property type="entry name" value="MoPterin_dinucl-bd_dom"/>
</dbReference>
<keyword evidence="5" id="KW-0004">4Fe-4S</keyword>
<sequence length="991" mass="109366">MLLTRKSSSSHPVHLSSGLVAQLARGLSHAVPTVDRRAFLRRSGLGVGAGIAASQLTLVKKVEAAADAPAVGKGKVEVKRTVCGHCSVGCAVDAVVENGVWVRQEPVFDSPINMGAHCAKGAALREHGHGEFRLKYPMKLVNGKYERIGWDQALNEISAKMLELKKASGPDSIFVVGSSKHNNEQAYLLRKWLSFWGSNNTDHQARICHSTTVAGVANTWGYGAMTNSYNDMQNAKAALYIGSNAAEAHPVSMLHLLHAKETGCKVIVVDPRFTRTAAKADEYVRIRSGTDIAFLFGVLYQVFKNGWEDKKYVEDRVYGLDKVREEVMAKWTPDKVQEVCGVDEATTLKVARIMAENRPSTLVWCMGQTQHTIGNAMVRASCILQLALGNIGKSGGGANIFRGHDNVQGATDVGPNPDSLPGYYGLAEGAFKHFAATWGVDFEWIKQQYAPGMMTKPGMTVSRWIDGVLEKNELIDQDSNLRGLFFWGHAPNSQTRGLEMKKALDKLDLLVVVDPFPSATAAMAAMPGQAGDLNPNRAVYLLPATTQFETSGSCTASNRSIQWREKVIEPLWESRSDHMIMYQLAEKLGFAKELVKNYKMQKVKGMDEPVPEDILREINKCVWTIGYTGQSPERLKAHMRNMNVFDVKTLRAKGGIDKETGYALDGDYFGLPWPCWGTPEMKHPGTANLYDTSLHVMDGGGNFRANFGVEREGVSLLAADGSYSKGADLTTGYPEFDHLLLKKLGWWGELSEAEQKAAEGKNWKTDPTGAIIRVTMKNHGCHPFGNAKARAVVWNFPDPIPQHREPLYSTRADLVAKYPTHDDKKAFWRLPTLYKTVQEQNKDIGKTFPLVMTSGRLVEYEGGGEETRSNPWLAELQQEMFVEINPRAANDRGIRNGDHVWVKTPPMAALPDFKGLKVRALVTERVDAGTVFLPFHFSGRWGGIDLAKYYPEGAMPIVRGEAINTATTYGYDSVTMMQETKTTVCQIEKAA</sequence>
<comment type="caution">
    <text evidence="13">The sequence shown here is derived from an EMBL/GenBank/DDBJ whole genome shotgun (WGS) entry which is preliminary data.</text>
</comment>
<keyword evidence="6" id="KW-0500">Molybdenum</keyword>
<dbReference type="Proteomes" id="UP000626210">
    <property type="component" value="Unassembled WGS sequence"/>
</dbReference>
<dbReference type="SUPFAM" id="SSF53706">
    <property type="entry name" value="Formate dehydrogenase/DMSO reductase, domains 1-3"/>
    <property type="match status" value="1"/>
</dbReference>
<keyword evidence="11" id="KW-0411">Iron-sulfur</keyword>
<evidence type="ECO:0000313" key="13">
    <source>
        <dbReference type="EMBL" id="GHC92796.1"/>
    </source>
</evidence>
<evidence type="ECO:0000256" key="2">
    <source>
        <dbReference type="ARBA" id="ARBA00001966"/>
    </source>
</evidence>
<dbReference type="CDD" id="cd02792">
    <property type="entry name" value="MopB_CT_Formate-Dh-Na-like"/>
    <property type="match status" value="1"/>
</dbReference>
<evidence type="ECO:0000256" key="10">
    <source>
        <dbReference type="ARBA" id="ARBA00023004"/>
    </source>
</evidence>
<comment type="cofactor">
    <cofactor evidence="1">
        <name>Mo-bis(molybdopterin guanine dinucleotide)</name>
        <dbReference type="ChEBI" id="CHEBI:60539"/>
    </cofactor>
</comment>
<dbReference type="RefSeq" id="WP_189688965.1">
    <property type="nucleotide sequence ID" value="NZ_BMYK01000016.1"/>
</dbReference>
<feature type="domain" description="4Fe-4S Mo/W bis-MGD-type" evidence="12">
    <location>
        <begin position="76"/>
        <end position="132"/>
    </location>
</feature>
<name>A0ABQ3G774_9BURK</name>
<evidence type="ECO:0000256" key="3">
    <source>
        <dbReference type="ARBA" id="ARBA00004196"/>
    </source>
</evidence>
<comment type="cofactor">
    <cofactor evidence="2">
        <name>[4Fe-4S] cluster</name>
        <dbReference type="ChEBI" id="CHEBI:49883"/>
    </cofactor>
</comment>
<dbReference type="PANTHER" id="PTHR43598">
    <property type="entry name" value="TUNGSTEN-CONTAINING FORMYLMETHANOFURAN DEHYDROGENASE 2 SUBUNIT B"/>
    <property type="match status" value="1"/>
</dbReference>
<dbReference type="InterPro" id="IPR006656">
    <property type="entry name" value="Mopterin_OxRdtase"/>
</dbReference>
<keyword evidence="9" id="KW-0560">Oxidoreductase</keyword>
<evidence type="ECO:0000313" key="14">
    <source>
        <dbReference type="Proteomes" id="UP000626210"/>
    </source>
</evidence>
<dbReference type="Gene3D" id="3.40.50.740">
    <property type="match status" value="1"/>
</dbReference>
<gene>
    <name evidence="13" type="primary">fdhA</name>
    <name evidence="13" type="ORF">GCM10007320_43210</name>
</gene>
<accession>A0ABQ3G774</accession>
<keyword evidence="8" id="KW-0732">Signal</keyword>
<dbReference type="EMBL" id="BMYK01000016">
    <property type="protein sequence ID" value="GHC92796.1"/>
    <property type="molecule type" value="Genomic_DNA"/>
</dbReference>
<proteinExistence type="inferred from homology"/>
<keyword evidence="10" id="KW-0408">Iron</keyword>
<dbReference type="PROSITE" id="PS51669">
    <property type="entry name" value="4FE4S_MOW_BIS_MGD"/>
    <property type="match status" value="1"/>
</dbReference>
<dbReference type="SUPFAM" id="SSF50692">
    <property type="entry name" value="ADC-like"/>
    <property type="match status" value="1"/>
</dbReference>
<dbReference type="InterPro" id="IPR006311">
    <property type="entry name" value="TAT_signal"/>
</dbReference>
<dbReference type="Pfam" id="PF00384">
    <property type="entry name" value="Molybdopterin"/>
    <property type="match status" value="1"/>
</dbReference>
<dbReference type="Pfam" id="PF04879">
    <property type="entry name" value="Molybdop_Fe4S4"/>
    <property type="match status" value="1"/>
</dbReference>